<evidence type="ECO:0000313" key="3">
    <source>
        <dbReference type="Proteomes" id="UP000824890"/>
    </source>
</evidence>
<feature type="non-terminal residue" evidence="2">
    <location>
        <position position="237"/>
    </location>
</feature>
<comment type="caution">
    <text evidence="2">The sequence shown here is derived from an EMBL/GenBank/DDBJ whole genome shotgun (WGS) entry which is preliminary data.</text>
</comment>
<protein>
    <submittedName>
        <fullName evidence="2">Uncharacterized protein</fullName>
    </submittedName>
</protein>
<gene>
    <name evidence="2" type="ORF">HID58_043677</name>
</gene>
<proteinExistence type="predicted"/>
<accession>A0ABQ8BH78</accession>
<keyword evidence="1" id="KW-1133">Transmembrane helix</keyword>
<dbReference type="EMBL" id="JAGKQM010000011">
    <property type="protein sequence ID" value="KAH0904174.1"/>
    <property type="molecule type" value="Genomic_DNA"/>
</dbReference>
<feature type="non-terminal residue" evidence="2">
    <location>
        <position position="1"/>
    </location>
</feature>
<sequence length="237" mass="25402">PLKIVRARIVSGSIIFWFRTIGVIIRVIGFPLSSHTLSPLSSVYKVVHVRSGVRRRVRARSGAGGSLLTFCLRLLRCCLFLSKSSSIYSGIWVLDLAPGISPLERSNGSGGDSVSTGFVVTHVGGVSAPGGVVASQTPLRRASAVKGVVYGSSIAAHGASSFRISTVRPLSRLSLWSIALWFMFYLSLFGTGDGLLQLRVLLFGSRRLQVWGDSRLQSLIASVARLVLLTSQLCRGS</sequence>
<dbReference type="Proteomes" id="UP000824890">
    <property type="component" value="Unassembled WGS sequence"/>
</dbReference>
<name>A0ABQ8BH78_BRANA</name>
<feature type="transmembrane region" description="Helical" evidence="1">
    <location>
        <begin position="173"/>
        <end position="196"/>
    </location>
</feature>
<evidence type="ECO:0000313" key="2">
    <source>
        <dbReference type="EMBL" id="KAH0904174.1"/>
    </source>
</evidence>
<keyword evidence="1" id="KW-0812">Transmembrane</keyword>
<keyword evidence="3" id="KW-1185">Reference proteome</keyword>
<reference evidence="2 3" key="1">
    <citation type="submission" date="2021-05" db="EMBL/GenBank/DDBJ databases">
        <title>Genome Assembly of Synthetic Allotetraploid Brassica napus Reveals Homoeologous Exchanges between Subgenomes.</title>
        <authorList>
            <person name="Davis J.T."/>
        </authorList>
    </citation>
    <scope>NUCLEOTIDE SEQUENCE [LARGE SCALE GENOMIC DNA]</scope>
    <source>
        <strain evidence="3">cv. Da-Ae</strain>
        <tissue evidence="2">Seedling</tissue>
    </source>
</reference>
<keyword evidence="1" id="KW-0472">Membrane</keyword>
<organism evidence="2 3">
    <name type="scientific">Brassica napus</name>
    <name type="common">Rape</name>
    <dbReference type="NCBI Taxonomy" id="3708"/>
    <lineage>
        <taxon>Eukaryota</taxon>
        <taxon>Viridiplantae</taxon>
        <taxon>Streptophyta</taxon>
        <taxon>Embryophyta</taxon>
        <taxon>Tracheophyta</taxon>
        <taxon>Spermatophyta</taxon>
        <taxon>Magnoliopsida</taxon>
        <taxon>eudicotyledons</taxon>
        <taxon>Gunneridae</taxon>
        <taxon>Pentapetalae</taxon>
        <taxon>rosids</taxon>
        <taxon>malvids</taxon>
        <taxon>Brassicales</taxon>
        <taxon>Brassicaceae</taxon>
        <taxon>Brassiceae</taxon>
        <taxon>Brassica</taxon>
    </lineage>
</organism>
<evidence type="ECO:0000256" key="1">
    <source>
        <dbReference type="SAM" id="Phobius"/>
    </source>
</evidence>